<sequence>MIRDIGWFISKIDGFDKKELYFLYYYSPYILLGGGYDSLQEAQATQFVLSVNGSST</sequence>
<comment type="caution">
    <text evidence="1">The sequence shown here is derived from an EMBL/GenBank/DDBJ whole genome shotgun (WGS) entry which is preliminary data.</text>
</comment>
<gene>
    <name evidence="1" type="ORF">Fmac_021963</name>
</gene>
<name>A0ABD1LYG7_9FABA</name>
<proteinExistence type="predicted"/>
<dbReference type="EMBL" id="JBGMDY010000007">
    <property type="protein sequence ID" value="KAL2328536.1"/>
    <property type="molecule type" value="Genomic_DNA"/>
</dbReference>
<evidence type="ECO:0000313" key="2">
    <source>
        <dbReference type="Proteomes" id="UP001603857"/>
    </source>
</evidence>
<organism evidence="1 2">
    <name type="scientific">Flemingia macrophylla</name>
    <dbReference type="NCBI Taxonomy" id="520843"/>
    <lineage>
        <taxon>Eukaryota</taxon>
        <taxon>Viridiplantae</taxon>
        <taxon>Streptophyta</taxon>
        <taxon>Embryophyta</taxon>
        <taxon>Tracheophyta</taxon>
        <taxon>Spermatophyta</taxon>
        <taxon>Magnoliopsida</taxon>
        <taxon>eudicotyledons</taxon>
        <taxon>Gunneridae</taxon>
        <taxon>Pentapetalae</taxon>
        <taxon>rosids</taxon>
        <taxon>fabids</taxon>
        <taxon>Fabales</taxon>
        <taxon>Fabaceae</taxon>
        <taxon>Papilionoideae</taxon>
        <taxon>50 kb inversion clade</taxon>
        <taxon>NPAAA clade</taxon>
        <taxon>indigoferoid/millettioid clade</taxon>
        <taxon>Phaseoleae</taxon>
        <taxon>Flemingia</taxon>
    </lineage>
</organism>
<dbReference type="Proteomes" id="UP001603857">
    <property type="component" value="Unassembled WGS sequence"/>
</dbReference>
<protein>
    <submittedName>
        <fullName evidence="1">Uncharacterized protein</fullName>
    </submittedName>
</protein>
<keyword evidence="2" id="KW-1185">Reference proteome</keyword>
<reference evidence="1 2" key="1">
    <citation type="submission" date="2024-08" db="EMBL/GenBank/DDBJ databases">
        <title>Insights into the chromosomal genome structure of Flemingia macrophylla.</title>
        <authorList>
            <person name="Ding Y."/>
            <person name="Zhao Y."/>
            <person name="Bi W."/>
            <person name="Wu M."/>
            <person name="Zhao G."/>
            <person name="Gong Y."/>
            <person name="Li W."/>
            <person name="Zhang P."/>
        </authorList>
    </citation>
    <scope>NUCLEOTIDE SEQUENCE [LARGE SCALE GENOMIC DNA]</scope>
    <source>
        <strain evidence="1">DYQJB</strain>
        <tissue evidence="1">Leaf</tissue>
    </source>
</reference>
<dbReference type="AlphaFoldDB" id="A0ABD1LYG7"/>
<accession>A0ABD1LYG7</accession>
<evidence type="ECO:0000313" key="1">
    <source>
        <dbReference type="EMBL" id="KAL2328536.1"/>
    </source>
</evidence>